<dbReference type="Proteomes" id="UP000287394">
    <property type="component" value="Chromosome"/>
</dbReference>
<dbReference type="AlphaFoldDB" id="A0A402D6D0"/>
<evidence type="ECO:0000256" key="4">
    <source>
        <dbReference type="ARBA" id="ARBA00022692"/>
    </source>
</evidence>
<organism evidence="8 9">
    <name type="scientific">Capsulimonas corticalis</name>
    <dbReference type="NCBI Taxonomy" id="2219043"/>
    <lineage>
        <taxon>Bacteria</taxon>
        <taxon>Bacillati</taxon>
        <taxon>Armatimonadota</taxon>
        <taxon>Armatimonadia</taxon>
        <taxon>Capsulimonadales</taxon>
        <taxon>Capsulimonadaceae</taxon>
        <taxon>Capsulimonas</taxon>
    </lineage>
</organism>
<evidence type="ECO:0000256" key="6">
    <source>
        <dbReference type="ARBA" id="ARBA00023136"/>
    </source>
</evidence>
<evidence type="ECO:0000313" key="8">
    <source>
        <dbReference type="EMBL" id="BDI32012.1"/>
    </source>
</evidence>
<proteinExistence type="inferred from homology"/>
<dbReference type="OrthoDB" id="9771544at2"/>
<protein>
    <submittedName>
        <fullName evidence="8">Uncharacterized protein</fullName>
    </submittedName>
</protein>
<evidence type="ECO:0000256" key="7">
    <source>
        <dbReference type="RuleBase" id="RU363032"/>
    </source>
</evidence>
<reference evidence="8 9" key="1">
    <citation type="journal article" date="2019" name="Int. J. Syst. Evol. Microbiol.">
        <title>Capsulimonas corticalis gen. nov., sp. nov., an aerobic capsulated bacterium, of a novel bacterial order, Capsulimonadales ord. nov., of the class Armatimonadia of the phylum Armatimonadetes.</title>
        <authorList>
            <person name="Li J."/>
            <person name="Kudo C."/>
            <person name="Tonouchi A."/>
        </authorList>
    </citation>
    <scope>NUCLEOTIDE SEQUENCE [LARGE SCALE GENOMIC DNA]</scope>
    <source>
        <strain evidence="8 9">AX-7</strain>
    </source>
</reference>
<feature type="transmembrane region" description="Helical" evidence="7">
    <location>
        <begin position="254"/>
        <end position="276"/>
    </location>
</feature>
<keyword evidence="5 7" id="KW-1133">Transmembrane helix</keyword>
<feature type="transmembrane region" description="Helical" evidence="7">
    <location>
        <begin position="35"/>
        <end position="53"/>
    </location>
</feature>
<dbReference type="SUPFAM" id="SSF161098">
    <property type="entry name" value="MetI-like"/>
    <property type="match status" value="1"/>
</dbReference>
<keyword evidence="3" id="KW-1003">Cell membrane</keyword>
<evidence type="ECO:0000256" key="1">
    <source>
        <dbReference type="ARBA" id="ARBA00004651"/>
    </source>
</evidence>
<comment type="subcellular location">
    <subcellularLocation>
        <location evidence="1 7">Cell membrane</location>
        <topology evidence="1 7">Multi-pass membrane protein</topology>
    </subcellularLocation>
</comment>
<evidence type="ECO:0000313" key="9">
    <source>
        <dbReference type="Proteomes" id="UP000287394"/>
    </source>
</evidence>
<dbReference type="InterPro" id="IPR000515">
    <property type="entry name" value="MetI-like"/>
</dbReference>
<feature type="transmembrane region" description="Helical" evidence="7">
    <location>
        <begin position="93"/>
        <end position="114"/>
    </location>
</feature>
<dbReference type="PROSITE" id="PS50928">
    <property type="entry name" value="ABC_TM1"/>
    <property type="match status" value="1"/>
</dbReference>
<dbReference type="PANTHER" id="PTHR43744">
    <property type="entry name" value="ABC TRANSPORTER PERMEASE PROTEIN MG189-RELATED-RELATED"/>
    <property type="match status" value="1"/>
</dbReference>
<dbReference type="CDD" id="cd06261">
    <property type="entry name" value="TM_PBP2"/>
    <property type="match status" value="1"/>
</dbReference>
<keyword evidence="2 7" id="KW-0813">Transport</keyword>
<evidence type="ECO:0000256" key="3">
    <source>
        <dbReference type="ARBA" id="ARBA00022475"/>
    </source>
</evidence>
<dbReference type="GO" id="GO:0005886">
    <property type="term" value="C:plasma membrane"/>
    <property type="evidence" value="ECO:0007669"/>
    <property type="project" value="UniProtKB-SubCell"/>
</dbReference>
<dbReference type="InterPro" id="IPR035906">
    <property type="entry name" value="MetI-like_sf"/>
</dbReference>
<evidence type="ECO:0000256" key="2">
    <source>
        <dbReference type="ARBA" id="ARBA00022448"/>
    </source>
</evidence>
<sequence length="425" mass="47186">MNLIVWLIIVVAAYASVGFWVANIIRAFRLGRTPLAATLLALPLAALLASMFLTPAVRIIAFEAVLAAGTAVLAKVFAPAVDVVPQKETKTSVLHLVLISGSALFLIPFFWMFITSVKEDSQMTHFPPEFIPTQQVKIKLDGKDAGLVWMTNNGMRVKGAVTETFPDGTEDVRVLNGGQTKRVSKADVTEIRRFDPVWKNYPDALDFLPAESHYGLVNLQNTLIIALMSVIGTTLSSSLVAYGFSRLKWPGRDWLFGIVLATMMLPDAVTMMPRFLIFRDLHWIDTLYPLWVPSFFAGAFNVFLLRQFFMGIPKELEDAAKIDGCSYFTTYWRVMLPMVKPALAAVSIMTFIGAWKDFMGPLIFISTPQKMPLSYVLQLFNSSHGGEPGMLMAATTLVMLPVIVLFFFTQRYFIEGVSLTGLGGR</sequence>
<feature type="transmembrane region" description="Helical" evidence="7">
    <location>
        <begin position="223"/>
        <end position="242"/>
    </location>
</feature>
<dbReference type="KEGG" id="ccot:CCAX7_40630"/>
<comment type="similarity">
    <text evidence="7">Belongs to the binding-protein-dependent transport system permease family.</text>
</comment>
<keyword evidence="9" id="KW-1185">Reference proteome</keyword>
<name>A0A402D6D0_9BACT</name>
<dbReference type="GO" id="GO:0055085">
    <property type="term" value="P:transmembrane transport"/>
    <property type="evidence" value="ECO:0007669"/>
    <property type="project" value="InterPro"/>
</dbReference>
<keyword evidence="6 7" id="KW-0472">Membrane</keyword>
<feature type="transmembrane region" description="Helical" evidence="7">
    <location>
        <begin position="389"/>
        <end position="408"/>
    </location>
</feature>
<feature type="transmembrane region" description="Helical" evidence="7">
    <location>
        <begin position="288"/>
        <end position="305"/>
    </location>
</feature>
<dbReference type="PANTHER" id="PTHR43744:SF12">
    <property type="entry name" value="ABC TRANSPORTER PERMEASE PROTEIN MG189-RELATED"/>
    <property type="match status" value="1"/>
</dbReference>
<dbReference type="RefSeq" id="WP_119325028.1">
    <property type="nucleotide sequence ID" value="NZ_AP025739.1"/>
</dbReference>
<feature type="transmembrane region" description="Helical" evidence="7">
    <location>
        <begin position="59"/>
        <end position="81"/>
    </location>
</feature>
<dbReference type="EMBL" id="AP025739">
    <property type="protein sequence ID" value="BDI32012.1"/>
    <property type="molecule type" value="Genomic_DNA"/>
</dbReference>
<dbReference type="Pfam" id="PF00528">
    <property type="entry name" value="BPD_transp_1"/>
    <property type="match status" value="1"/>
</dbReference>
<keyword evidence="4 7" id="KW-0812">Transmembrane</keyword>
<evidence type="ECO:0000256" key="5">
    <source>
        <dbReference type="ARBA" id="ARBA00022989"/>
    </source>
</evidence>
<accession>A0A402D6D0</accession>
<dbReference type="Gene3D" id="1.10.3720.10">
    <property type="entry name" value="MetI-like"/>
    <property type="match status" value="1"/>
</dbReference>
<feature type="transmembrane region" description="Helical" evidence="7">
    <location>
        <begin position="342"/>
        <end position="365"/>
    </location>
</feature>
<gene>
    <name evidence="8" type="ORF">CCAX7_40630</name>
</gene>
<feature type="transmembrane region" description="Helical" evidence="7">
    <location>
        <begin position="6"/>
        <end position="28"/>
    </location>
</feature>